<protein>
    <submittedName>
        <fullName evidence="2">MarR family winged helix-turn-helix transcriptional regulator</fullName>
    </submittedName>
</protein>
<dbReference type="Proteomes" id="UP001380365">
    <property type="component" value="Unassembled WGS sequence"/>
</dbReference>
<dbReference type="SUPFAM" id="SSF46785">
    <property type="entry name" value="Winged helix' DNA-binding domain"/>
    <property type="match status" value="1"/>
</dbReference>
<gene>
    <name evidence="2" type="ORF">WH159_01985</name>
</gene>
<name>A0ABU8Q314_9SPHN</name>
<reference evidence="2 3" key="1">
    <citation type="submission" date="2023-12" db="EMBL/GenBank/DDBJ databases">
        <title>Gut-associated functions are favored during microbiome assembly across C. elegans life.</title>
        <authorList>
            <person name="Zimmermann J."/>
        </authorList>
    </citation>
    <scope>NUCLEOTIDE SEQUENCE [LARGE SCALE GENOMIC DNA]</scope>
    <source>
        <strain evidence="2 3">JUb134</strain>
    </source>
</reference>
<dbReference type="Gene3D" id="1.10.10.10">
    <property type="entry name" value="Winged helix-like DNA-binding domain superfamily/Winged helix DNA-binding domain"/>
    <property type="match status" value="1"/>
</dbReference>
<dbReference type="InterPro" id="IPR036390">
    <property type="entry name" value="WH_DNA-bd_sf"/>
</dbReference>
<evidence type="ECO:0000313" key="2">
    <source>
        <dbReference type="EMBL" id="MEJ5093317.1"/>
    </source>
</evidence>
<proteinExistence type="predicted"/>
<dbReference type="EMBL" id="JBBGZA010000001">
    <property type="protein sequence ID" value="MEJ5093317.1"/>
    <property type="molecule type" value="Genomic_DNA"/>
</dbReference>
<dbReference type="RefSeq" id="WP_132882886.1">
    <property type="nucleotide sequence ID" value="NZ_JBBGZA010000001.1"/>
</dbReference>
<accession>A0ABU8Q314</accession>
<evidence type="ECO:0000256" key="1">
    <source>
        <dbReference type="SAM" id="MobiDB-lite"/>
    </source>
</evidence>
<dbReference type="InterPro" id="IPR036388">
    <property type="entry name" value="WH-like_DNA-bd_sf"/>
</dbReference>
<comment type="caution">
    <text evidence="2">The sequence shown here is derived from an EMBL/GenBank/DDBJ whole genome shotgun (WGS) entry which is preliminary data.</text>
</comment>
<keyword evidence="3" id="KW-1185">Reference proteome</keyword>
<feature type="region of interest" description="Disordered" evidence="1">
    <location>
        <begin position="186"/>
        <end position="222"/>
    </location>
</feature>
<organism evidence="2 3">
    <name type="scientific">Sphingomonas molluscorum</name>
    <dbReference type="NCBI Taxonomy" id="418184"/>
    <lineage>
        <taxon>Bacteria</taxon>
        <taxon>Pseudomonadati</taxon>
        <taxon>Pseudomonadota</taxon>
        <taxon>Alphaproteobacteria</taxon>
        <taxon>Sphingomonadales</taxon>
        <taxon>Sphingomonadaceae</taxon>
        <taxon>Sphingomonas</taxon>
    </lineage>
</organism>
<sequence>MLGSSSHAFGSPADAPSSAQGFHHPAALFIVAQDAAQSQAAADAAALAGAHVIGRGGFGDLPRPSDLPGHDILLIEAAPASPAELEALLQWGEEIRAWVGSRLIVCFTPTQLDQAVAQTSVAGVQMLCAPDVSERVSALAIAGCRPTIQYAGATETDGERIRRLSEEVARIAEALTRLTFASAKEQAQERDGYSAEPELLDGSGPDTGGTAKLSEEEPLPQPGAIRAEIRARRLRAQFFDPQLFADPAWDMLLDLMAARLERVSVSVSSLCIAAAVPPTTALRWITTMIEAGLFEREDDPLDRRRAYIALTNKAFEGMRNYAAAARRLGLRVF</sequence>
<evidence type="ECO:0000313" key="3">
    <source>
        <dbReference type="Proteomes" id="UP001380365"/>
    </source>
</evidence>